<dbReference type="SMART" id="SM00646">
    <property type="entry name" value="Ami_3"/>
    <property type="match status" value="1"/>
</dbReference>
<dbReference type="GO" id="GO:0008745">
    <property type="term" value="F:N-acetylmuramoyl-L-alanine amidase activity"/>
    <property type="evidence" value="ECO:0007669"/>
    <property type="project" value="InterPro"/>
</dbReference>
<sequence length="269" mass="30643">MGNLLIIDSGHNEYVKGKESPDKSLREWKFNNSMQYKLANRLKSLNIDYYMTNPYPQGKDEIGLITRCNKANSYWKNQGKPNCLFLSIHANAYKEWSSARGVEVFTCKNCSSNSTKASRLICNSIYNGVKNNIDKGFINRGSKIEDFTVISKTNMPAVLVEYGFYTNKLDLEILKHKQDELVEYTLDGICSYFGVNYSSEEKYANGNYNKKAKTTENLNVRKGRGTNYDIVSTIPKGSSINVNYCLNNWFSTYDLGTLGYVSGDYIKFL</sequence>
<evidence type="ECO:0000313" key="4">
    <source>
        <dbReference type="EMBL" id="RDY27844.1"/>
    </source>
</evidence>
<dbReference type="PROSITE" id="PS51781">
    <property type="entry name" value="SH3B"/>
    <property type="match status" value="1"/>
</dbReference>
<gene>
    <name evidence="4" type="ORF">CHL78_007520</name>
</gene>
<dbReference type="Gene3D" id="2.30.30.40">
    <property type="entry name" value="SH3 Domains"/>
    <property type="match status" value="1"/>
</dbReference>
<dbReference type="InterPro" id="IPR050695">
    <property type="entry name" value="N-acetylmuramoyl_amidase_3"/>
</dbReference>
<dbReference type="PANTHER" id="PTHR30404">
    <property type="entry name" value="N-ACETYLMURAMOYL-L-ALANINE AMIDASE"/>
    <property type="match status" value="1"/>
</dbReference>
<dbReference type="PANTHER" id="PTHR30404:SF0">
    <property type="entry name" value="N-ACETYLMURAMOYL-L-ALANINE AMIDASE AMIC"/>
    <property type="match status" value="1"/>
</dbReference>
<dbReference type="InterPro" id="IPR003646">
    <property type="entry name" value="SH3-like_bac-type"/>
</dbReference>
<protein>
    <recommendedName>
        <fullName evidence="3">SH3b domain-containing protein</fullName>
    </recommendedName>
</protein>
<keyword evidence="1" id="KW-0378">Hydrolase</keyword>
<keyword evidence="2" id="KW-0961">Cell wall biogenesis/degradation</keyword>
<name>A0A371J576_9FIRM</name>
<dbReference type="AlphaFoldDB" id="A0A371J576"/>
<dbReference type="RefSeq" id="WP_094368924.1">
    <property type="nucleotide sequence ID" value="NZ_NOJY02000010.1"/>
</dbReference>
<dbReference type="EMBL" id="NOJY02000010">
    <property type="protein sequence ID" value="RDY27844.1"/>
    <property type="molecule type" value="Genomic_DNA"/>
</dbReference>
<dbReference type="GO" id="GO:0009253">
    <property type="term" value="P:peptidoglycan catabolic process"/>
    <property type="evidence" value="ECO:0007669"/>
    <property type="project" value="InterPro"/>
</dbReference>
<dbReference type="GO" id="GO:0030288">
    <property type="term" value="C:outer membrane-bounded periplasmic space"/>
    <property type="evidence" value="ECO:0007669"/>
    <property type="project" value="TreeGrafter"/>
</dbReference>
<evidence type="ECO:0000313" key="5">
    <source>
        <dbReference type="Proteomes" id="UP000215694"/>
    </source>
</evidence>
<dbReference type="Proteomes" id="UP000215694">
    <property type="component" value="Unassembled WGS sequence"/>
</dbReference>
<evidence type="ECO:0000259" key="3">
    <source>
        <dbReference type="PROSITE" id="PS51781"/>
    </source>
</evidence>
<feature type="domain" description="SH3b" evidence="3">
    <location>
        <begin position="208"/>
        <end position="269"/>
    </location>
</feature>
<comment type="caution">
    <text evidence="4">The sequence shown here is derived from an EMBL/GenBank/DDBJ whole genome shotgun (WGS) entry which is preliminary data.</text>
</comment>
<dbReference type="CDD" id="cd02696">
    <property type="entry name" value="MurNAc-LAA"/>
    <property type="match status" value="1"/>
</dbReference>
<evidence type="ECO:0000256" key="1">
    <source>
        <dbReference type="ARBA" id="ARBA00022801"/>
    </source>
</evidence>
<dbReference type="GO" id="GO:0071555">
    <property type="term" value="P:cell wall organization"/>
    <property type="evidence" value="ECO:0007669"/>
    <property type="project" value="UniProtKB-KW"/>
</dbReference>
<dbReference type="Pfam" id="PF01520">
    <property type="entry name" value="Amidase_3"/>
    <property type="match status" value="1"/>
</dbReference>
<organism evidence="4 5">
    <name type="scientific">Romboutsia weinsteinii</name>
    <dbReference type="NCBI Taxonomy" id="2020949"/>
    <lineage>
        <taxon>Bacteria</taxon>
        <taxon>Bacillati</taxon>
        <taxon>Bacillota</taxon>
        <taxon>Clostridia</taxon>
        <taxon>Peptostreptococcales</taxon>
        <taxon>Peptostreptococcaceae</taxon>
        <taxon>Romboutsia</taxon>
    </lineage>
</organism>
<evidence type="ECO:0000256" key="2">
    <source>
        <dbReference type="ARBA" id="ARBA00023316"/>
    </source>
</evidence>
<dbReference type="OrthoDB" id="9772024at2"/>
<dbReference type="InterPro" id="IPR002508">
    <property type="entry name" value="MurNAc-LAA_cat"/>
</dbReference>
<dbReference type="Pfam" id="PF08239">
    <property type="entry name" value="SH3_3"/>
    <property type="match status" value="1"/>
</dbReference>
<keyword evidence="5" id="KW-1185">Reference proteome</keyword>
<dbReference type="SUPFAM" id="SSF53187">
    <property type="entry name" value="Zn-dependent exopeptidases"/>
    <property type="match status" value="1"/>
</dbReference>
<dbReference type="Gene3D" id="3.40.630.40">
    <property type="entry name" value="Zn-dependent exopeptidases"/>
    <property type="match status" value="1"/>
</dbReference>
<accession>A0A371J576</accession>
<reference evidence="4 5" key="1">
    <citation type="journal article" date="2017" name="Genome Announc.">
        <title>Draft Genome Sequence of Romboutsia weinsteinii sp. nov. Strain CCRI-19649(T) Isolated from Surface Water.</title>
        <authorList>
            <person name="Maheux A.F."/>
            <person name="Boudreau D.K."/>
            <person name="Berube E."/>
            <person name="Boissinot M."/>
            <person name="Cantin P."/>
            <person name="Raymond F."/>
            <person name="Corbeil J."/>
            <person name="Omar R.F."/>
            <person name="Bergeron M.G."/>
        </authorList>
    </citation>
    <scope>NUCLEOTIDE SEQUENCE [LARGE SCALE GENOMIC DNA]</scope>
    <source>
        <strain evidence="4 5">CCRI-19649</strain>
    </source>
</reference>
<proteinExistence type="predicted"/>